<sequence>MATSEPSQAPTPTSARAPRRTSTPTPTPVQTESEVQESAPIPFETATVNDGAIDVGTSAVTSAGQAGTLTTTYLVKYVDGVEVSRSLSSEEVTLAPVAEITAIGTRQPAPAPAPVQAAPVGNCDSNYADVCVPIASDVDCAGGSGNGPAYIDGPLRIVGTDIYDLDRDGDGIACDS</sequence>
<dbReference type="Pfam" id="PF07501">
    <property type="entry name" value="G5"/>
    <property type="match status" value="1"/>
</dbReference>
<evidence type="ECO:0000256" key="2">
    <source>
        <dbReference type="SAM" id="MobiDB-lite"/>
    </source>
</evidence>
<dbReference type="OrthoDB" id="6048299at2"/>
<gene>
    <name evidence="4" type="ORF">E3T55_18735</name>
</gene>
<keyword evidence="1" id="KW-0732">Signal</keyword>
<evidence type="ECO:0000259" key="3">
    <source>
        <dbReference type="PROSITE" id="PS51109"/>
    </source>
</evidence>
<feature type="region of interest" description="Disordered" evidence="2">
    <location>
        <begin position="1"/>
        <end position="42"/>
    </location>
</feature>
<reference evidence="4 5" key="1">
    <citation type="submission" date="2019-03" db="EMBL/GenBank/DDBJ databases">
        <title>Genomics of glacier-inhabiting Cryobacterium strains.</title>
        <authorList>
            <person name="Liu Q."/>
            <person name="Xin Y.-H."/>
        </authorList>
    </citation>
    <scope>NUCLEOTIDE SEQUENCE [LARGE SCALE GENOMIC DNA]</scope>
    <source>
        <strain evidence="4 5">Hh14</strain>
    </source>
</reference>
<dbReference type="EMBL" id="SOHE01000085">
    <property type="protein sequence ID" value="TFD45401.1"/>
    <property type="molecule type" value="Genomic_DNA"/>
</dbReference>
<feature type="domain" description="G5" evidence="3">
    <location>
        <begin position="26"/>
        <end position="107"/>
    </location>
</feature>
<feature type="compositionally biased region" description="Low complexity" evidence="2">
    <location>
        <begin position="1"/>
        <end position="31"/>
    </location>
</feature>
<dbReference type="InterPro" id="IPR011098">
    <property type="entry name" value="G5_dom"/>
</dbReference>
<dbReference type="PROSITE" id="PS51109">
    <property type="entry name" value="G5"/>
    <property type="match status" value="1"/>
</dbReference>
<comment type="caution">
    <text evidence="4">The sequence shown here is derived from an EMBL/GenBank/DDBJ whole genome shotgun (WGS) entry which is preliminary data.</text>
</comment>
<accession>A0A4R8ZTZ8</accession>
<dbReference type="SMART" id="SM01208">
    <property type="entry name" value="G5"/>
    <property type="match status" value="1"/>
</dbReference>
<protein>
    <recommendedName>
        <fullName evidence="3">G5 domain-containing protein</fullName>
    </recommendedName>
</protein>
<evidence type="ECO:0000313" key="5">
    <source>
        <dbReference type="Proteomes" id="UP000297447"/>
    </source>
</evidence>
<dbReference type="AlphaFoldDB" id="A0A4R8ZTZ8"/>
<name>A0A4R8ZTZ8_9MICO</name>
<proteinExistence type="predicted"/>
<evidence type="ECO:0000313" key="4">
    <source>
        <dbReference type="EMBL" id="TFD45401.1"/>
    </source>
</evidence>
<keyword evidence="5" id="KW-1185">Reference proteome</keyword>
<evidence type="ECO:0000256" key="1">
    <source>
        <dbReference type="ARBA" id="ARBA00022729"/>
    </source>
</evidence>
<organism evidence="4 5">
    <name type="scientific">Cryobacterium frigoriphilum</name>
    <dbReference type="NCBI Taxonomy" id="1259150"/>
    <lineage>
        <taxon>Bacteria</taxon>
        <taxon>Bacillati</taxon>
        <taxon>Actinomycetota</taxon>
        <taxon>Actinomycetes</taxon>
        <taxon>Micrococcales</taxon>
        <taxon>Microbacteriaceae</taxon>
        <taxon>Cryobacterium</taxon>
    </lineage>
</organism>
<dbReference type="Gene3D" id="2.20.230.10">
    <property type="entry name" value="Resuscitation-promoting factor rpfb"/>
    <property type="match status" value="1"/>
</dbReference>
<dbReference type="Proteomes" id="UP000297447">
    <property type="component" value="Unassembled WGS sequence"/>
</dbReference>